<sequence length="211" mass="24570">MIKKYYAINTFNRKNAIIKVIDFFVTFSSKKRDRNIEMSTPFKTEKRSKVQFNPRENFLIEEFSSGSTFEVHEDDVIETGNINQNENSEVLTVSDKKQRLTDIFYLLAATIFSILIFVYSIVLLKLSMTYKKMSESVPELCAVLNFILGLIIIIFAGVFIWELHFRKSKNQSCIFKTALWLVVIMVINYFLMLILFSAPLENIQICKILCP</sequence>
<reference evidence="3" key="2">
    <citation type="submission" date="2015-07" db="EMBL/GenBank/DDBJ databases">
        <title>Contrasting host-pathogen interactions and genome evolution in two generalist and specialist microsporidian pathogens of mosquitoes.</title>
        <authorList>
            <consortium name="The Broad Institute Genomics Platform"/>
            <consortium name="The Broad Institute Genome Sequencing Center for Infectious Disease"/>
            <person name="Cuomo C.A."/>
            <person name="Sanscrainte N.D."/>
            <person name="Goldberg J.M."/>
            <person name="Heiman D."/>
            <person name="Young S."/>
            <person name="Zeng Q."/>
            <person name="Becnel J.J."/>
            <person name="Birren B.W."/>
        </authorList>
    </citation>
    <scope>NUCLEOTIDE SEQUENCE [LARGE SCALE GENOMIC DNA]</scope>
    <source>
        <strain evidence="3">USNM 41457</strain>
    </source>
</reference>
<keyword evidence="3" id="KW-1185">Reference proteome</keyword>
<feature type="transmembrane region" description="Helical" evidence="1">
    <location>
        <begin position="142"/>
        <end position="161"/>
    </location>
</feature>
<dbReference type="InParanoid" id="J9D2R0"/>
<organism evidence="2 3">
    <name type="scientific">Edhazardia aedis (strain USNM 41457)</name>
    <name type="common">Microsporidian parasite</name>
    <dbReference type="NCBI Taxonomy" id="1003232"/>
    <lineage>
        <taxon>Eukaryota</taxon>
        <taxon>Fungi</taxon>
        <taxon>Fungi incertae sedis</taxon>
        <taxon>Microsporidia</taxon>
        <taxon>Edhazardia</taxon>
    </lineage>
</organism>
<name>J9D2R0_EDHAE</name>
<gene>
    <name evidence="2" type="ORF">EDEG_03643</name>
</gene>
<reference evidence="2 3" key="1">
    <citation type="submission" date="2011-08" db="EMBL/GenBank/DDBJ databases">
        <authorList>
            <person name="Liu Z.J."/>
            <person name="Shi F.L."/>
            <person name="Lu J.Q."/>
            <person name="Li M."/>
            <person name="Wang Z.L."/>
        </authorList>
    </citation>
    <scope>NUCLEOTIDE SEQUENCE [LARGE SCALE GENOMIC DNA]</scope>
    <source>
        <strain evidence="2 3">USNM 41457</strain>
    </source>
</reference>
<dbReference type="HOGENOM" id="CLU_1304842_0_0_1"/>
<evidence type="ECO:0000313" key="2">
    <source>
        <dbReference type="EMBL" id="EJW01869.1"/>
    </source>
</evidence>
<proteinExistence type="predicted"/>
<comment type="caution">
    <text evidence="2">The sequence shown here is derived from an EMBL/GenBank/DDBJ whole genome shotgun (WGS) entry which is preliminary data.</text>
</comment>
<feature type="transmembrane region" description="Helical" evidence="1">
    <location>
        <begin position="103"/>
        <end position="122"/>
    </location>
</feature>
<keyword evidence="1" id="KW-0812">Transmembrane</keyword>
<keyword evidence="1" id="KW-0472">Membrane</keyword>
<evidence type="ECO:0000256" key="1">
    <source>
        <dbReference type="SAM" id="Phobius"/>
    </source>
</evidence>
<accession>J9D2R0</accession>
<dbReference type="Proteomes" id="UP000003163">
    <property type="component" value="Unassembled WGS sequence"/>
</dbReference>
<dbReference type="AlphaFoldDB" id="J9D2R0"/>
<evidence type="ECO:0000313" key="3">
    <source>
        <dbReference type="Proteomes" id="UP000003163"/>
    </source>
</evidence>
<protein>
    <submittedName>
        <fullName evidence="2">Uncharacterized protein</fullName>
    </submittedName>
</protein>
<dbReference type="EMBL" id="AFBI03000106">
    <property type="protein sequence ID" value="EJW01869.1"/>
    <property type="molecule type" value="Genomic_DNA"/>
</dbReference>
<keyword evidence="1" id="KW-1133">Transmembrane helix</keyword>
<feature type="transmembrane region" description="Helical" evidence="1">
    <location>
        <begin position="173"/>
        <end position="196"/>
    </location>
</feature>
<dbReference type="VEuPathDB" id="MicrosporidiaDB:EDEG_03643"/>